<feature type="compositionally biased region" description="Acidic residues" evidence="1">
    <location>
        <begin position="1080"/>
        <end position="1097"/>
    </location>
</feature>
<name>A0A446B690_9PEZI</name>
<protein>
    <submittedName>
        <fullName evidence="2">5a0e7f2a-22fd-4ab8-9b31-1568b66dc047</fullName>
    </submittedName>
</protein>
<dbReference type="AlphaFoldDB" id="A0A446B690"/>
<feature type="compositionally biased region" description="Basic and acidic residues" evidence="1">
    <location>
        <begin position="1042"/>
        <end position="1051"/>
    </location>
</feature>
<feature type="region of interest" description="Disordered" evidence="1">
    <location>
        <begin position="904"/>
        <end position="923"/>
    </location>
</feature>
<feature type="compositionally biased region" description="Polar residues" evidence="1">
    <location>
        <begin position="30"/>
        <end position="40"/>
    </location>
</feature>
<dbReference type="EMBL" id="OUUZ01000001">
    <property type="protein sequence ID" value="SPQ18030.1"/>
    <property type="molecule type" value="Genomic_DNA"/>
</dbReference>
<feature type="compositionally biased region" description="Basic and acidic residues" evidence="1">
    <location>
        <begin position="1065"/>
        <end position="1076"/>
    </location>
</feature>
<reference evidence="2 3" key="1">
    <citation type="submission" date="2018-04" db="EMBL/GenBank/DDBJ databases">
        <authorList>
            <person name="Huttner S."/>
            <person name="Dainat J."/>
        </authorList>
    </citation>
    <scope>NUCLEOTIDE SEQUENCE [LARGE SCALE GENOMIC DNA]</scope>
</reference>
<sequence length="1117" mass="126026">MEDESSRSSTPSQDSFLAFTFSSPLGPGRSQPSPVTTAGTFSRAPREPRRKVDGAFVQFLIDYAANDTECPPLFKAYLEEVVLRPGIDDLALKTEYVEYHLRNPDIKKYNLGSAFLRELERYTIYDNLYPESGPEGALPSAPIPEHYQPRVYIWPGQAIDPGPVVDSVAIEDLEPVLSEEEDEGDDMMNRTGPDWEVDSWYKDRRQPPLAVRLDTIVKFLAEEDVDRCMHWETKLAEIVSYLEWLAHDDDRHQLQDASAQTRAMFNDAVLKAKAHVLFERHHYEPTPLEITRPPSAPLRSTRLNWMTDTHGWPLPGRNPVPDRSDLLPRPIPPRPSSPVNRMLIDKPDGGASFDKFVADEKEWWQRVPGGDDDADHDNLAYIEAKSFDSFVHGDNIGWIVTDPATGQTALPDGTSLLPGSPRSWALERGARRAGLQQMLRALPTGQPPELDTPWRRLVLPTPASTIRAACERADGPQWTPPRLSADQLPAELETMAHTVAYRARLAQIKRMRELARLRVEDEGARDRRWVTLPRNVVNGGPFVWRMLDPDAQAGQDLLRQCRVVMEVLRAALRRVPRPLLEAVVGLAERAASGQFWEEGVPAGLRLADDEWDQVGRGRLPRLLDAEEVEWLKFLAGECVNSKNWTGRFVPDTPRDKYRLFLIFAARVQKLLHDKNPEGLFSRHDAQVTVEELLQAVNAGTGNSAVTKCEFHPFDACSWLDRMKESGHVRFHLDPTCYGVVQRPRVEYFPEHRVVWPTEADNRERPSHLGYIADWSSIVPAGHKPDVSESSAIGNFFRSLAFRLGYTIFALEQAHSSQTSPIQPVPTQHLRSSISKWAHACATMEGADAEPSREELALIRSHIIAEASANETMLAPGRVHHFFDAEGNPQTTLVRDHNWDWASLPTTSTTTTTTTTTTNRQRRPRRQFWSVDRWPLGTGYLSDATERAIADDEHLDPRMTHDPFASDPTDRRYMRPKLQPYREEKVLFRPGPAVYPVGDTRLQRETLEARMTDMVAQAIGLDTNQHTWGDTLARLNPFSRPSSRAEDRRDGGKLPPVNPKAVPKSWDPREETEKLQPEEALTGEEEEADEGEAEDETPSVDVAMTGVGESWMAATGLT</sequence>
<evidence type="ECO:0000256" key="1">
    <source>
        <dbReference type="SAM" id="MobiDB-lite"/>
    </source>
</evidence>
<feature type="compositionally biased region" description="Low complexity" evidence="1">
    <location>
        <begin position="905"/>
        <end position="917"/>
    </location>
</feature>
<evidence type="ECO:0000313" key="3">
    <source>
        <dbReference type="Proteomes" id="UP000289323"/>
    </source>
</evidence>
<gene>
    <name evidence="2" type="ORF">TT172_LOCUS449</name>
</gene>
<organism evidence="2 3">
    <name type="scientific">Thermothielavioides terrestris</name>
    <dbReference type="NCBI Taxonomy" id="2587410"/>
    <lineage>
        <taxon>Eukaryota</taxon>
        <taxon>Fungi</taxon>
        <taxon>Dikarya</taxon>
        <taxon>Ascomycota</taxon>
        <taxon>Pezizomycotina</taxon>
        <taxon>Sordariomycetes</taxon>
        <taxon>Sordariomycetidae</taxon>
        <taxon>Sordariales</taxon>
        <taxon>Chaetomiaceae</taxon>
        <taxon>Thermothielavioides</taxon>
    </lineage>
</organism>
<feature type="compositionally biased region" description="Polar residues" evidence="1">
    <location>
        <begin position="7"/>
        <end position="23"/>
    </location>
</feature>
<dbReference type="Proteomes" id="UP000289323">
    <property type="component" value="Unassembled WGS sequence"/>
</dbReference>
<feature type="region of interest" description="Disordered" evidence="1">
    <location>
        <begin position="1032"/>
        <end position="1117"/>
    </location>
</feature>
<proteinExistence type="predicted"/>
<evidence type="ECO:0000313" key="2">
    <source>
        <dbReference type="EMBL" id="SPQ18030.1"/>
    </source>
</evidence>
<accession>A0A446B690</accession>
<feature type="region of interest" description="Disordered" evidence="1">
    <location>
        <begin position="1"/>
        <end position="47"/>
    </location>
</feature>